<dbReference type="InterPro" id="IPR036860">
    <property type="entry name" value="SH2_dom_sf"/>
</dbReference>
<comment type="catalytic activity">
    <reaction evidence="7 11">
        <text>L-tyrosyl-[protein] + ATP = O-phospho-L-tyrosyl-[protein] + ADP + H(+)</text>
        <dbReference type="Rhea" id="RHEA:10596"/>
        <dbReference type="Rhea" id="RHEA-COMP:10136"/>
        <dbReference type="Rhea" id="RHEA-COMP:20101"/>
        <dbReference type="ChEBI" id="CHEBI:15378"/>
        <dbReference type="ChEBI" id="CHEBI:30616"/>
        <dbReference type="ChEBI" id="CHEBI:46858"/>
        <dbReference type="ChEBI" id="CHEBI:61978"/>
        <dbReference type="ChEBI" id="CHEBI:456216"/>
        <dbReference type="EC" id="2.7.10.2"/>
    </reaction>
</comment>
<gene>
    <name evidence="15" type="primary">101894006</name>
    <name evidence="17" type="synonym">LOC101894006</name>
</gene>
<protein>
    <recommendedName>
        <fullName evidence="11">Tyrosine-protein kinase</fullName>
        <ecNumber evidence="11">2.7.10.2</ecNumber>
    </recommendedName>
</protein>
<evidence type="ECO:0000313" key="15">
    <source>
        <dbReference type="EnsemblMetazoa" id="MDOA011220-PA"/>
    </source>
</evidence>
<feature type="repeat" description="ANK" evidence="8">
    <location>
        <begin position="216"/>
        <end position="237"/>
    </location>
</feature>
<evidence type="ECO:0000256" key="8">
    <source>
        <dbReference type="PROSITE-ProRule" id="PRU00023"/>
    </source>
</evidence>
<dbReference type="GO" id="GO:0005524">
    <property type="term" value="F:ATP binding"/>
    <property type="evidence" value="ECO:0007669"/>
    <property type="project" value="UniProtKB-UniRule"/>
</dbReference>
<dbReference type="InterPro" id="IPR017441">
    <property type="entry name" value="Protein_kinase_ATP_BS"/>
</dbReference>
<dbReference type="PRINTS" id="PR00109">
    <property type="entry name" value="TYRKINASE"/>
</dbReference>
<dbReference type="Gene3D" id="1.25.40.20">
    <property type="entry name" value="Ankyrin repeat-containing domain"/>
    <property type="match status" value="2"/>
</dbReference>
<evidence type="ECO:0000259" key="13">
    <source>
        <dbReference type="PROSITE" id="PS50001"/>
    </source>
</evidence>
<dbReference type="KEGG" id="mde:101894006"/>
<keyword evidence="2 11" id="KW-0808">Transferase</keyword>
<dbReference type="PANTHER" id="PTHR24418">
    <property type="entry name" value="TYROSINE-PROTEIN KINASE"/>
    <property type="match status" value="1"/>
</dbReference>
<dbReference type="InterPro" id="IPR036770">
    <property type="entry name" value="Ankyrin_rpt-contain_sf"/>
</dbReference>
<dbReference type="Gene3D" id="3.30.505.10">
    <property type="entry name" value="SH2 domain"/>
    <property type="match status" value="2"/>
</dbReference>
<evidence type="ECO:0000313" key="16">
    <source>
        <dbReference type="Proteomes" id="UP001652621"/>
    </source>
</evidence>
<evidence type="ECO:0000256" key="5">
    <source>
        <dbReference type="ARBA" id="ARBA00022840"/>
    </source>
</evidence>
<dbReference type="OrthoDB" id="67310at2759"/>
<dbReference type="PRINTS" id="PR00401">
    <property type="entry name" value="SH2DOMAIN"/>
</dbReference>
<dbReference type="FunFam" id="1.10.510.10:FF:000027">
    <property type="entry name" value="Receptor protein-tyrosine kinase"/>
    <property type="match status" value="1"/>
</dbReference>
<dbReference type="PROSITE" id="PS50297">
    <property type="entry name" value="ANK_REP_REGION"/>
    <property type="match status" value="2"/>
</dbReference>
<feature type="repeat" description="ANK" evidence="8">
    <location>
        <begin position="149"/>
        <end position="181"/>
    </location>
</feature>
<dbReference type="Pfam" id="PF00017">
    <property type="entry name" value="SH2"/>
    <property type="match status" value="2"/>
</dbReference>
<dbReference type="InterPro" id="IPR011009">
    <property type="entry name" value="Kinase-like_dom_sf"/>
</dbReference>
<dbReference type="CDD" id="cd10347">
    <property type="entry name" value="SH2_Nterm_shark_like"/>
    <property type="match status" value="1"/>
</dbReference>
<dbReference type="SUPFAM" id="SSF56112">
    <property type="entry name" value="Protein kinase-like (PK-like)"/>
    <property type="match status" value="1"/>
</dbReference>
<reference evidence="17" key="2">
    <citation type="submission" date="2025-04" db="UniProtKB">
        <authorList>
            <consortium name="RefSeq"/>
        </authorList>
    </citation>
    <scope>IDENTIFICATION</scope>
    <source>
        <strain evidence="17">Aabys</strain>
    </source>
</reference>
<dbReference type="InterPro" id="IPR008266">
    <property type="entry name" value="Tyr_kinase_AS"/>
</dbReference>
<evidence type="ECO:0000256" key="9">
    <source>
        <dbReference type="PROSITE-ProRule" id="PRU00191"/>
    </source>
</evidence>
<dbReference type="InterPro" id="IPR000719">
    <property type="entry name" value="Prot_kinase_dom"/>
</dbReference>
<dbReference type="PROSITE" id="PS00109">
    <property type="entry name" value="PROTEIN_KINASE_TYR"/>
    <property type="match status" value="1"/>
</dbReference>
<dbReference type="SMART" id="SM00219">
    <property type="entry name" value="TyrKc"/>
    <property type="match status" value="1"/>
</dbReference>
<evidence type="ECO:0000256" key="2">
    <source>
        <dbReference type="ARBA" id="ARBA00022679"/>
    </source>
</evidence>
<dbReference type="GO" id="GO:0007165">
    <property type="term" value="P:signal transduction"/>
    <property type="evidence" value="ECO:0007669"/>
    <property type="project" value="UniProtKB-ARBA"/>
</dbReference>
<evidence type="ECO:0000256" key="4">
    <source>
        <dbReference type="ARBA" id="ARBA00022777"/>
    </source>
</evidence>
<dbReference type="SUPFAM" id="SSF48403">
    <property type="entry name" value="Ankyrin repeat"/>
    <property type="match status" value="1"/>
</dbReference>
<dbReference type="GO" id="GO:0002009">
    <property type="term" value="P:morphogenesis of an epithelium"/>
    <property type="evidence" value="ECO:0007669"/>
    <property type="project" value="UniProtKB-ARBA"/>
</dbReference>
<evidence type="ECO:0000256" key="6">
    <source>
        <dbReference type="ARBA" id="ARBA00023137"/>
    </source>
</evidence>
<dbReference type="SMART" id="SM00248">
    <property type="entry name" value="ANK"/>
    <property type="match status" value="4"/>
</dbReference>
<dbReference type="PROSITE" id="PS50001">
    <property type="entry name" value="SH2"/>
    <property type="match status" value="2"/>
</dbReference>
<name>A0A1I8N3Q6_MUSDO</name>
<feature type="domain" description="SH2" evidence="13">
    <location>
        <begin position="9"/>
        <end position="102"/>
    </location>
</feature>
<dbReference type="PROSITE" id="PS50011">
    <property type="entry name" value="PROTEIN_KINASE_DOM"/>
    <property type="match status" value="1"/>
</dbReference>
<evidence type="ECO:0000256" key="10">
    <source>
        <dbReference type="PROSITE-ProRule" id="PRU10141"/>
    </source>
</evidence>
<evidence type="ECO:0000256" key="1">
    <source>
        <dbReference type="ARBA" id="ARBA00022553"/>
    </source>
</evidence>
<evidence type="ECO:0000259" key="14">
    <source>
        <dbReference type="PROSITE" id="PS50011"/>
    </source>
</evidence>
<evidence type="ECO:0000313" key="17">
    <source>
        <dbReference type="RefSeq" id="XP_005190947.1"/>
    </source>
</evidence>
<dbReference type="PROSITE" id="PS50088">
    <property type="entry name" value="ANK_REPEAT"/>
    <property type="match status" value="2"/>
</dbReference>
<keyword evidence="6 11" id="KW-0829">Tyrosine-protein kinase</keyword>
<feature type="region of interest" description="Disordered" evidence="12">
    <location>
        <begin position="407"/>
        <end position="515"/>
    </location>
</feature>
<keyword evidence="16" id="KW-1185">Reference proteome</keyword>
<feature type="domain" description="Protein kinase" evidence="14">
    <location>
        <begin position="696"/>
        <end position="956"/>
    </location>
</feature>
<evidence type="ECO:0000256" key="3">
    <source>
        <dbReference type="ARBA" id="ARBA00022741"/>
    </source>
</evidence>
<dbReference type="EC" id="2.7.10.2" evidence="11"/>
<keyword evidence="5 10" id="KW-0067">ATP-binding</keyword>
<feature type="binding site" evidence="10">
    <location>
        <position position="731"/>
    </location>
    <ligand>
        <name>ATP</name>
        <dbReference type="ChEBI" id="CHEBI:30616"/>
    </ligand>
</feature>
<accession>A0A1I8N3Q6</accession>
<keyword evidence="9" id="KW-0727">SH2 domain</keyword>
<dbReference type="EnsemblMetazoa" id="MDOA011220-RA">
    <property type="protein sequence ID" value="MDOA011220-PA"/>
    <property type="gene ID" value="MDOA011220"/>
</dbReference>
<dbReference type="STRING" id="7370.A0A1I8N3Q6"/>
<dbReference type="Pfam" id="PF00023">
    <property type="entry name" value="Ank"/>
    <property type="match status" value="1"/>
</dbReference>
<dbReference type="InterPro" id="IPR002110">
    <property type="entry name" value="Ankyrin_rpt"/>
</dbReference>
<comment type="similarity">
    <text evidence="11">Belongs to the protein kinase superfamily. Tyr protein kinase family.</text>
</comment>
<dbReference type="InterPro" id="IPR035061">
    <property type="entry name" value="Shark-like_SH2_N"/>
</dbReference>
<dbReference type="RefSeq" id="XP_005190947.1">
    <property type="nucleotide sequence ID" value="XM_005190890.3"/>
</dbReference>
<dbReference type="InterPro" id="IPR001245">
    <property type="entry name" value="Ser-Thr/Tyr_kinase_cat_dom"/>
</dbReference>
<dbReference type="Pfam" id="PF12796">
    <property type="entry name" value="Ank_2"/>
    <property type="match status" value="1"/>
</dbReference>
<dbReference type="GO" id="GO:0071944">
    <property type="term" value="C:cell periphery"/>
    <property type="evidence" value="ECO:0007669"/>
    <property type="project" value="UniProtKB-ARBA"/>
</dbReference>
<keyword evidence="4 11" id="KW-0418">Kinase</keyword>
<dbReference type="Pfam" id="PF07714">
    <property type="entry name" value="PK_Tyr_Ser-Thr"/>
    <property type="match status" value="1"/>
</dbReference>
<dbReference type="VEuPathDB" id="VectorBase:MDOA011220"/>
<evidence type="ECO:0000256" key="7">
    <source>
        <dbReference type="ARBA" id="ARBA00051245"/>
    </source>
</evidence>
<dbReference type="Gene3D" id="3.30.200.20">
    <property type="entry name" value="Phosphorylase Kinase, domain 1"/>
    <property type="match status" value="1"/>
</dbReference>
<dbReference type="Gene3D" id="1.10.510.10">
    <property type="entry name" value="Transferase(Phosphotransferase) domain 1"/>
    <property type="match status" value="1"/>
</dbReference>
<dbReference type="InterPro" id="IPR050198">
    <property type="entry name" value="Non-receptor_tyrosine_kinases"/>
</dbReference>
<dbReference type="InterPro" id="IPR020635">
    <property type="entry name" value="Tyr_kinase_cat_dom"/>
</dbReference>
<keyword evidence="8" id="KW-0040">ANK repeat</keyword>
<dbReference type="Proteomes" id="UP001652621">
    <property type="component" value="Unplaced"/>
</dbReference>
<dbReference type="GeneID" id="101894006"/>
<dbReference type="AlphaFoldDB" id="A0A1I8N3Q6"/>
<evidence type="ECO:0000256" key="11">
    <source>
        <dbReference type="RuleBase" id="RU362096"/>
    </source>
</evidence>
<feature type="domain" description="SH2" evidence="13">
    <location>
        <begin position="284"/>
        <end position="398"/>
    </location>
</feature>
<dbReference type="VEuPathDB" id="VectorBase:MDOMA2_016817"/>
<dbReference type="eggNOG" id="KOG0197">
    <property type="taxonomic scope" value="Eukaryota"/>
</dbReference>
<dbReference type="InterPro" id="IPR000980">
    <property type="entry name" value="SH2"/>
</dbReference>
<organism evidence="15">
    <name type="scientific">Musca domestica</name>
    <name type="common">House fly</name>
    <dbReference type="NCBI Taxonomy" id="7370"/>
    <lineage>
        <taxon>Eukaryota</taxon>
        <taxon>Metazoa</taxon>
        <taxon>Ecdysozoa</taxon>
        <taxon>Arthropoda</taxon>
        <taxon>Hexapoda</taxon>
        <taxon>Insecta</taxon>
        <taxon>Pterygota</taxon>
        <taxon>Neoptera</taxon>
        <taxon>Endopterygota</taxon>
        <taxon>Diptera</taxon>
        <taxon>Brachycera</taxon>
        <taxon>Muscomorpha</taxon>
        <taxon>Muscoidea</taxon>
        <taxon>Muscidae</taxon>
        <taxon>Musca</taxon>
    </lineage>
</organism>
<keyword evidence="1" id="KW-0597">Phosphoprotein</keyword>
<dbReference type="PROSITE" id="PS00107">
    <property type="entry name" value="PROTEIN_KINASE_ATP"/>
    <property type="match status" value="1"/>
</dbReference>
<keyword evidence="3 10" id="KW-0547">Nucleotide-binding</keyword>
<dbReference type="SMART" id="SM00252">
    <property type="entry name" value="SH2"/>
    <property type="match status" value="2"/>
</dbReference>
<proteinExistence type="inferred from homology"/>
<dbReference type="SUPFAM" id="SSF55550">
    <property type="entry name" value="SH2 domain"/>
    <property type="match status" value="2"/>
</dbReference>
<reference evidence="15" key="1">
    <citation type="submission" date="2020-05" db="UniProtKB">
        <authorList>
            <consortium name="EnsemblMetazoa"/>
        </authorList>
    </citation>
    <scope>IDENTIFICATION</scope>
    <source>
        <strain evidence="15">Aabys</strain>
    </source>
</reference>
<evidence type="ECO:0000256" key="12">
    <source>
        <dbReference type="SAM" id="MobiDB-lite"/>
    </source>
</evidence>
<sequence>MSRDDNLCWFHGRLSRESAEEICRSGEEDGTFLVRESNTAAGDFVLTLLHQGEVCHYQIRRHGEDAFFSIEDKVKILHGLDTLVEYYQQSANGLVTKLGKFIRKDPPPNETRSHGNTNLLHRAVMNNNHIVVSELLKCGYRNVDAKNQNGQTAMHLAALYSDEAMLNLLLNAGVNVNCMDTDNNMPLHYAARHQPGSFIRRLIVAQANVQGRNIRNGYVPLHEAAKHGNLEAVKELLAVNVPLLPRTSMGEFPIDLAKEANHEQVVEFLDSYKLKPASTFRSQWYHGTLNREEATEALKSFASDFKAQMEKITSENPNANENGDASGCFLVRFSERKNAVSGYVLTLLYDNVVKNFIISKSSNFLYIDDGPFLPTLEHLVEHFMRFADGLPINLKYPVLPKPKPPLPLFSTMPRTSKKSSEAIPVPQCSPNPLPKSPVVENKTPLLPSKQSQTLSSIHHNNNVKKKSKESVFSTLKLRSPKKTSILESMSTLRKSKPKQKSITSDDKPQVPSSEEELKQAETLLKNLSFSTDFASLNLVNNNGQHGFYNVPKNNAAVNSDVVNASIDSRMKLESKSNEEVEYFTKSDIVIEKERNQQNSSESLPPTTNGYIPTVDIRVFTESNIQGARYMTKDELEASAAELREFSHNPERLDSLISTTSNESEMMRYLNRQSSTDSLEKGNASSKVNYLIPPDCLILETIIGEGEFGSVYRGFQIQRIGTDLRRREVAIKTLRDEHCRTNKQEFLREASVMIRLKHHCIVQLIGISKGKTLMMVQELVPLGSMLHFILDHKEKINPNYELKLWASQIACGMQYLEKYHFVHRDLAARNILLASRNQAKISDFGLSRALGSDNDCYQASQGGKWPIKWYAPESFNNGIFSHASDVWSFGVTLWEMFSLGEPPYGDIRGVDAIKLIESGQRLLQPPLCPGHIYDIMLNCWNYKPKDRPTFRYLTEFFARDPDYQNILELVRTDHIS</sequence>
<dbReference type="GO" id="GO:0004715">
    <property type="term" value="F:non-membrane spanning protein tyrosine kinase activity"/>
    <property type="evidence" value="ECO:0007669"/>
    <property type="project" value="UniProtKB-EC"/>
</dbReference>